<feature type="transmembrane region" description="Helical" evidence="6">
    <location>
        <begin position="407"/>
        <end position="428"/>
    </location>
</feature>
<dbReference type="EMBL" id="CP001145">
    <property type="protein sequence ID" value="ACI17681.1"/>
    <property type="molecule type" value="Genomic_DNA"/>
</dbReference>
<feature type="transmembrane region" description="Helical" evidence="6">
    <location>
        <begin position="94"/>
        <end position="117"/>
    </location>
</feature>
<feature type="transmembrane region" description="Helical" evidence="6">
    <location>
        <begin position="226"/>
        <end position="244"/>
    </location>
</feature>
<protein>
    <submittedName>
        <fullName evidence="8">Na+/H+ antiporter</fullName>
    </submittedName>
</protein>
<proteinExistence type="predicted"/>
<feature type="transmembrane region" description="Helical" evidence="6">
    <location>
        <begin position="519"/>
        <end position="538"/>
    </location>
</feature>
<dbReference type="STRING" id="309798.COPRO5265_1245"/>
<gene>
    <name evidence="8" type="ordered locus">COPRO5265_1245</name>
</gene>
<feature type="transmembrane region" description="Helical" evidence="6">
    <location>
        <begin position="365"/>
        <end position="387"/>
    </location>
</feature>
<feature type="transmembrane region" description="Helical" evidence="6">
    <location>
        <begin position="6"/>
        <end position="23"/>
    </location>
</feature>
<dbReference type="Proteomes" id="UP000001732">
    <property type="component" value="Chromosome"/>
</dbReference>
<evidence type="ECO:0000259" key="7">
    <source>
        <dbReference type="Pfam" id="PF03553"/>
    </source>
</evidence>
<evidence type="ECO:0000256" key="2">
    <source>
        <dbReference type="ARBA" id="ARBA00022475"/>
    </source>
</evidence>
<dbReference type="PANTHER" id="PTHR43478:SF1">
    <property type="entry name" value="NA+_H+ ANTIPORTER NHAC-LIKE C-TERMINAL DOMAIN-CONTAINING PROTEIN"/>
    <property type="match status" value="1"/>
</dbReference>
<evidence type="ECO:0000256" key="1">
    <source>
        <dbReference type="ARBA" id="ARBA00004651"/>
    </source>
</evidence>
<keyword evidence="3 6" id="KW-0812">Transmembrane</keyword>
<evidence type="ECO:0000313" key="9">
    <source>
        <dbReference type="Proteomes" id="UP000001732"/>
    </source>
</evidence>
<keyword evidence="9" id="KW-1185">Reference proteome</keyword>
<comment type="subcellular location">
    <subcellularLocation>
        <location evidence="1">Cell membrane</location>
        <topology evidence="1">Multi-pass membrane protein</topology>
    </subcellularLocation>
</comment>
<dbReference type="GO" id="GO:0005886">
    <property type="term" value="C:plasma membrane"/>
    <property type="evidence" value="ECO:0007669"/>
    <property type="project" value="UniProtKB-SubCell"/>
</dbReference>
<evidence type="ECO:0000256" key="3">
    <source>
        <dbReference type="ARBA" id="ARBA00022692"/>
    </source>
</evidence>
<name>B5Y9V5_COPPD</name>
<dbReference type="KEGG" id="cpo:COPRO5265_1245"/>
<dbReference type="OrthoDB" id="9762978at2"/>
<accession>B5Y9V5</accession>
<sequence length="553" mass="59461">MKDRHWFWFALIVVIFLCLPGYVMAEDSTVLNFGIWSLLPALLAIVLAFVTRQVVLSLFLGAFVGVVMLEGGNVFSAFLTLLSKYLVGALTDSFHAGILIFLMVLGSVVGIIGRMGGTKALADFIGRLAKNERTAQFAAWLLGIVVFFDDYANAVVVGPTMRPLFDKYNISREKLAFIVDATAAPVTGLFIISTWIGYELSLIKDSYASLGIAAAPYDVFLSSLPFRFYEILMLLFVLLIAFTGRDFGPMWHAEHRARTTGKLLDDDARPIAANIKMEQVYLGNKEARAYNALIPIVVLIVSSLIALWYNGGGPNLGYTFDAIRQAFSNADSSIAILWATVFTAIVTVLLAVGQRILSLQETMDAFTEGAASMVPALMILTLAWTISGVIADVGTAQFLVGVLSEHLPVFAVAPLVFLVASLVSFATGTSWGTMAIVMPLAIPLAYNVSPTITTLVVGSVLGGAIFGDHCSPISDTTIMASMSSACDHIAHVKTQLPYALAIQVICLILYVLGGFISSWWVLLLIGAVSVLAVVRYVGKPVGASNSKPSSDRI</sequence>
<dbReference type="RefSeq" id="WP_012544333.1">
    <property type="nucleotide sequence ID" value="NC_011295.1"/>
</dbReference>
<reference evidence="8 9" key="2">
    <citation type="journal article" date="2014" name="Genome Announc.">
        <title>Complete Genome Sequence of Coprothermobacter proteolyticus DSM 5265.</title>
        <authorList>
            <person name="Alexiev A."/>
            <person name="Coil D.A."/>
            <person name="Badger J.H."/>
            <person name="Enticknap J."/>
            <person name="Ward N."/>
            <person name="Robb F.T."/>
            <person name="Eisen J.A."/>
        </authorList>
    </citation>
    <scope>NUCLEOTIDE SEQUENCE [LARGE SCALE GENOMIC DNA]</scope>
    <source>
        <strain evidence="9">ATCC 35245 / DSM 5265 / OCM 4 / BT</strain>
    </source>
</reference>
<dbReference type="AlphaFoldDB" id="B5Y9V5"/>
<feature type="transmembrane region" description="Helical" evidence="6">
    <location>
        <begin position="289"/>
        <end position="309"/>
    </location>
</feature>
<keyword evidence="4 6" id="KW-1133">Transmembrane helix</keyword>
<dbReference type="eggNOG" id="COG1757">
    <property type="taxonomic scope" value="Bacteria"/>
</dbReference>
<feature type="transmembrane region" description="Helical" evidence="6">
    <location>
        <begin position="30"/>
        <end position="50"/>
    </location>
</feature>
<dbReference type="InterPro" id="IPR018461">
    <property type="entry name" value="Na/H_Antiport_NhaC-like_C"/>
</dbReference>
<reference evidence="9" key="1">
    <citation type="submission" date="2008-08" db="EMBL/GenBank/DDBJ databases">
        <title>The complete genome sequence of Coprothermobacter proteolyticus strain ATCC 5245 / DSM 5265 / BT.</title>
        <authorList>
            <person name="Dodson R.J."/>
            <person name="Durkin A.S."/>
            <person name="Wu M."/>
            <person name="Eisen J."/>
            <person name="Sutton G."/>
        </authorList>
    </citation>
    <scope>NUCLEOTIDE SEQUENCE [LARGE SCALE GENOMIC DNA]</scope>
    <source>
        <strain evidence="9">ATCC 35245 / DSM 5265 / OCM 4 / BT</strain>
    </source>
</reference>
<keyword evidence="2" id="KW-1003">Cell membrane</keyword>
<dbReference type="HOGENOM" id="CLU_018751_2_0_9"/>
<evidence type="ECO:0000256" key="5">
    <source>
        <dbReference type="ARBA" id="ARBA00023136"/>
    </source>
</evidence>
<keyword evidence="5 6" id="KW-0472">Membrane</keyword>
<feature type="transmembrane region" description="Helical" evidence="6">
    <location>
        <begin position="334"/>
        <end position="353"/>
    </location>
</feature>
<feature type="domain" description="Na+/H+ antiporter NhaC-like C-terminal" evidence="7">
    <location>
        <begin position="192"/>
        <end position="514"/>
    </location>
</feature>
<dbReference type="PANTHER" id="PTHR43478">
    <property type="entry name" value="NA+/H+ ANTIPORTER-RELATED"/>
    <property type="match status" value="1"/>
</dbReference>
<evidence type="ECO:0000256" key="4">
    <source>
        <dbReference type="ARBA" id="ARBA00022989"/>
    </source>
</evidence>
<feature type="transmembrane region" description="Helical" evidence="6">
    <location>
        <begin position="56"/>
        <end position="82"/>
    </location>
</feature>
<feature type="transmembrane region" description="Helical" evidence="6">
    <location>
        <begin position="177"/>
        <end position="198"/>
    </location>
</feature>
<dbReference type="Pfam" id="PF03553">
    <property type="entry name" value="Na_H_antiporter"/>
    <property type="match status" value="1"/>
</dbReference>
<evidence type="ECO:0000256" key="6">
    <source>
        <dbReference type="SAM" id="Phobius"/>
    </source>
</evidence>
<evidence type="ECO:0000313" key="8">
    <source>
        <dbReference type="EMBL" id="ACI17681.1"/>
    </source>
</evidence>
<organism evidence="8 9">
    <name type="scientific">Coprothermobacter proteolyticus (strain ATCC 35245 / DSM 5265 / OCM 4 / BT)</name>
    <dbReference type="NCBI Taxonomy" id="309798"/>
    <lineage>
        <taxon>Bacteria</taxon>
        <taxon>Pseudomonadati</taxon>
        <taxon>Coprothermobacterota</taxon>
        <taxon>Coprothermobacteria</taxon>
        <taxon>Coprothermobacterales</taxon>
        <taxon>Coprothermobacteraceae</taxon>
        <taxon>Coprothermobacter</taxon>
    </lineage>
</organism>